<dbReference type="Gene3D" id="3.30.460.10">
    <property type="entry name" value="Beta Polymerase, domain 2"/>
    <property type="match status" value="1"/>
</dbReference>
<keyword evidence="6" id="KW-0547">Nucleotide-binding</keyword>
<dbReference type="InterPro" id="IPR050264">
    <property type="entry name" value="Bact_CCA-adding_enz_type3_sf"/>
</dbReference>
<dbReference type="PANTHER" id="PTHR46173:SF1">
    <property type="entry name" value="CCA TRNA NUCLEOTIDYLTRANSFERASE 1, MITOCHONDRIAL"/>
    <property type="match status" value="1"/>
</dbReference>
<evidence type="ECO:0000256" key="4">
    <source>
        <dbReference type="ARBA" id="ARBA00022695"/>
    </source>
</evidence>
<dbReference type="PANTHER" id="PTHR46173">
    <property type="entry name" value="CCA TRNA NUCLEOTIDYLTRANSFERASE 1, MITOCHONDRIAL"/>
    <property type="match status" value="1"/>
</dbReference>
<dbReference type="Pfam" id="PF01743">
    <property type="entry name" value="PolyA_pol"/>
    <property type="match status" value="1"/>
</dbReference>
<accession>A0ABT6Q679</accession>
<evidence type="ECO:0000259" key="10">
    <source>
        <dbReference type="Pfam" id="PF12627"/>
    </source>
</evidence>
<dbReference type="InterPro" id="IPR032828">
    <property type="entry name" value="PolyA_RNA-bd"/>
</dbReference>
<feature type="domain" description="Poly A polymerase head" evidence="9">
    <location>
        <begin position="23"/>
        <end position="145"/>
    </location>
</feature>
<dbReference type="InterPro" id="IPR043519">
    <property type="entry name" value="NT_sf"/>
</dbReference>
<evidence type="ECO:0000256" key="6">
    <source>
        <dbReference type="ARBA" id="ARBA00022741"/>
    </source>
</evidence>
<keyword evidence="7" id="KW-0460">Magnesium</keyword>
<evidence type="ECO:0000259" key="9">
    <source>
        <dbReference type="Pfam" id="PF01743"/>
    </source>
</evidence>
<dbReference type="InterPro" id="IPR002646">
    <property type="entry name" value="PolA_pol_head_dom"/>
</dbReference>
<comment type="caution">
    <text evidence="11">The sequence shown here is derived from an EMBL/GenBank/DDBJ whole genome shotgun (WGS) entry which is preliminary data.</text>
</comment>
<dbReference type="SUPFAM" id="SSF81301">
    <property type="entry name" value="Nucleotidyltransferase"/>
    <property type="match status" value="1"/>
</dbReference>
<dbReference type="Gene3D" id="1.10.3090.10">
    <property type="entry name" value="cca-adding enzyme, domain 2"/>
    <property type="match status" value="1"/>
</dbReference>
<evidence type="ECO:0000256" key="2">
    <source>
        <dbReference type="ARBA" id="ARBA00022679"/>
    </source>
</evidence>
<organism evidence="11 12">
    <name type="scientific">Commensalibacter nepenthis</name>
    <dbReference type="NCBI Taxonomy" id="3043872"/>
    <lineage>
        <taxon>Bacteria</taxon>
        <taxon>Pseudomonadati</taxon>
        <taxon>Pseudomonadota</taxon>
        <taxon>Alphaproteobacteria</taxon>
        <taxon>Acetobacterales</taxon>
        <taxon>Acetobacteraceae</taxon>
    </lineage>
</organism>
<evidence type="ECO:0000256" key="7">
    <source>
        <dbReference type="ARBA" id="ARBA00022842"/>
    </source>
</evidence>
<protein>
    <submittedName>
        <fullName evidence="11">CCA tRNA nucleotidyltransferase</fullName>
    </submittedName>
</protein>
<dbReference type="EMBL" id="JASBAN010000001">
    <property type="protein sequence ID" value="MDI2112397.1"/>
    <property type="molecule type" value="Genomic_DNA"/>
</dbReference>
<sequence length="408" mass="47309">MSVLEQLSCLDEVKLLWNYLPQARLVGGVVRDLLAGKNIADVDIATPEPPELIIETLKSAGISVVPTGLSHGTVTAIINHHPYEITTLRKDVVTDGRHAQVIWTDSWEEDAARRDFTINAMFCDQDGIIWDFYNGQQDLLSGNVRFVGNAKERIEEDVLRSLRFFRFYARYGKGVLDEDAVIAIQQTTHLLKNLSAERVWSELKRILTGPMTDDIIQMMDQYDVLSELMPFGYDVSLFKKLIQMQAPNHTILRLAGLVTGESDIVAKQLRLSRQEDQLLKALQKDWNIDPRDSEIELRQLRALFDLELLIYCSWMKQLRTGQISSEWNQWRDRLVAIEPLIFPVKGKDLFQYNVKPGIELGEILSQIKFWWLQNGCYADQRDCLEWFKNNREKRIDINYLIFADKWFK</sequence>
<keyword evidence="3" id="KW-0819">tRNA processing</keyword>
<dbReference type="Proteomes" id="UP001431775">
    <property type="component" value="Unassembled WGS sequence"/>
</dbReference>
<keyword evidence="2 8" id="KW-0808">Transferase</keyword>
<dbReference type="RefSeq" id="WP_281462054.1">
    <property type="nucleotide sequence ID" value="NZ_JASBAN010000001.1"/>
</dbReference>
<comment type="similarity">
    <text evidence="8">Belongs to the tRNA nucleotidyltransferase/poly(A) polymerase family.</text>
</comment>
<keyword evidence="8" id="KW-0694">RNA-binding</keyword>
<reference evidence="11" key="1">
    <citation type="submission" date="2023-05" db="EMBL/GenBank/DDBJ databases">
        <title>Whole genome sequence of Commensalibacter sp.</title>
        <authorList>
            <person name="Charoenyingcharoen P."/>
            <person name="Yukphan P."/>
        </authorList>
    </citation>
    <scope>NUCLEOTIDE SEQUENCE</scope>
    <source>
        <strain evidence="11">TBRC 10068</strain>
    </source>
</reference>
<proteinExistence type="inferred from homology"/>
<dbReference type="CDD" id="cd05398">
    <property type="entry name" value="NT_ClassII-CCAase"/>
    <property type="match status" value="1"/>
</dbReference>
<evidence type="ECO:0000256" key="5">
    <source>
        <dbReference type="ARBA" id="ARBA00022723"/>
    </source>
</evidence>
<dbReference type="SUPFAM" id="SSF81891">
    <property type="entry name" value="Poly A polymerase C-terminal region-like"/>
    <property type="match status" value="1"/>
</dbReference>
<dbReference type="Pfam" id="PF12627">
    <property type="entry name" value="PolyA_pol_RNAbd"/>
    <property type="match status" value="1"/>
</dbReference>
<feature type="domain" description="tRNA nucleotidyltransferase/poly(A) polymerase RNA and SrmB- binding" evidence="10">
    <location>
        <begin position="176"/>
        <end position="231"/>
    </location>
</feature>
<evidence type="ECO:0000313" key="12">
    <source>
        <dbReference type="Proteomes" id="UP001431775"/>
    </source>
</evidence>
<comment type="cofactor">
    <cofactor evidence="1">
        <name>Mg(2+)</name>
        <dbReference type="ChEBI" id="CHEBI:18420"/>
    </cofactor>
</comment>
<name>A0ABT6Q679_9PROT</name>
<keyword evidence="12" id="KW-1185">Reference proteome</keyword>
<evidence type="ECO:0000256" key="3">
    <source>
        <dbReference type="ARBA" id="ARBA00022694"/>
    </source>
</evidence>
<evidence type="ECO:0000256" key="1">
    <source>
        <dbReference type="ARBA" id="ARBA00001946"/>
    </source>
</evidence>
<gene>
    <name evidence="11" type="ORF">QJV33_03675</name>
</gene>
<evidence type="ECO:0000256" key="8">
    <source>
        <dbReference type="RuleBase" id="RU003953"/>
    </source>
</evidence>
<keyword evidence="4" id="KW-0548">Nucleotidyltransferase</keyword>
<evidence type="ECO:0000313" key="11">
    <source>
        <dbReference type="EMBL" id="MDI2112397.1"/>
    </source>
</evidence>
<keyword evidence="5" id="KW-0479">Metal-binding</keyword>